<protein>
    <submittedName>
        <fullName evidence="1">Uncharacterized protein</fullName>
    </submittedName>
</protein>
<evidence type="ECO:0000313" key="2">
    <source>
        <dbReference type="Proteomes" id="UP000479000"/>
    </source>
</evidence>
<reference evidence="1 2" key="1">
    <citation type="submission" date="2020-02" db="EMBL/GenBank/DDBJ databases">
        <authorList>
            <person name="Ferguson B K."/>
        </authorList>
    </citation>
    <scope>NUCLEOTIDE SEQUENCE [LARGE SCALE GENOMIC DNA]</scope>
</reference>
<organism evidence="1 2">
    <name type="scientific">Nesidiocoris tenuis</name>
    <dbReference type="NCBI Taxonomy" id="355587"/>
    <lineage>
        <taxon>Eukaryota</taxon>
        <taxon>Metazoa</taxon>
        <taxon>Ecdysozoa</taxon>
        <taxon>Arthropoda</taxon>
        <taxon>Hexapoda</taxon>
        <taxon>Insecta</taxon>
        <taxon>Pterygota</taxon>
        <taxon>Neoptera</taxon>
        <taxon>Paraneoptera</taxon>
        <taxon>Hemiptera</taxon>
        <taxon>Heteroptera</taxon>
        <taxon>Panheteroptera</taxon>
        <taxon>Cimicomorpha</taxon>
        <taxon>Miridae</taxon>
        <taxon>Dicyphina</taxon>
        <taxon>Nesidiocoris</taxon>
    </lineage>
</organism>
<dbReference type="Proteomes" id="UP000479000">
    <property type="component" value="Unassembled WGS sequence"/>
</dbReference>
<gene>
    <name evidence="1" type="ORF">NTEN_LOCUS18281</name>
</gene>
<proteinExistence type="predicted"/>
<sequence>MTSYSNPTTLKIFGIVAIRPEIDFLESSAITMGIVGSLWDTFWRSPDRSNTLVASKVEIFRPRGRGVENKISNGPYEPTMNRFCHNNDTIVWDPDYLWACSMKSVLDDQSRGLNLLGVVIGPGLSKTGLIEKTLNRRNSNT</sequence>
<keyword evidence="2" id="KW-1185">Reference proteome</keyword>
<dbReference type="AlphaFoldDB" id="A0A6H5H7I5"/>
<dbReference type="EMBL" id="CADCXU010026961">
    <property type="protein sequence ID" value="CAB0013694.1"/>
    <property type="molecule type" value="Genomic_DNA"/>
</dbReference>
<accession>A0A6H5H7I5</accession>
<name>A0A6H5H7I5_9HEMI</name>
<evidence type="ECO:0000313" key="1">
    <source>
        <dbReference type="EMBL" id="CAB0013694.1"/>
    </source>
</evidence>